<dbReference type="SUPFAM" id="SSF50630">
    <property type="entry name" value="Acid proteases"/>
    <property type="match status" value="1"/>
</dbReference>
<feature type="compositionally biased region" description="Low complexity" evidence="2">
    <location>
        <begin position="187"/>
        <end position="202"/>
    </location>
</feature>
<dbReference type="Pfam" id="PF13975">
    <property type="entry name" value="gag-asp_proteas"/>
    <property type="match status" value="1"/>
</dbReference>
<dbReference type="InterPro" id="IPR021109">
    <property type="entry name" value="Peptidase_aspartic_dom_sf"/>
</dbReference>
<comment type="caution">
    <text evidence="4">The sequence shown here is derived from an EMBL/GenBank/DDBJ whole genome shotgun (WGS) entry which is preliminary data.</text>
</comment>
<dbReference type="GO" id="GO:0006508">
    <property type="term" value="P:proteolysis"/>
    <property type="evidence" value="ECO:0007669"/>
    <property type="project" value="InterPro"/>
</dbReference>
<dbReference type="EMBL" id="BTSX01000002">
    <property type="protein sequence ID" value="GMS83542.1"/>
    <property type="molecule type" value="Genomic_DNA"/>
</dbReference>
<evidence type="ECO:0000256" key="2">
    <source>
        <dbReference type="SAM" id="MobiDB-lite"/>
    </source>
</evidence>
<feature type="non-terminal residue" evidence="4">
    <location>
        <position position="1"/>
    </location>
</feature>
<evidence type="ECO:0000313" key="5">
    <source>
        <dbReference type="Proteomes" id="UP001432027"/>
    </source>
</evidence>
<feature type="domain" description="Peptidase A2" evidence="3">
    <location>
        <begin position="268"/>
        <end position="349"/>
    </location>
</feature>
<feature type="region of interest" description="Disordered" evidence="2">
    <location>
        <begin position="513"/>
        <end position="534"/>
    </location>
</feature>
<dbReference type="GO" id="GO:0004190">
    <property type="term" value="F:aspartic-type endopeptidase activity"/>
    <property type="evidence" value="ECO:0007669"/>
    <property type="project" value="InterPro"/>
</dbReference>
<evidence type="ECO:0000313" key="4">
    <source>
        <dbReference type="EMBL" id="GMS83542.1"/>
    </source>
</evidence>
<keyword evidence="5" id="KW-1185">Reference proteome</keyword>
<name>A0AAV5SLG0_9BILA</name>
<dbReference type="AlphaFoldDB" id="A0AAV5SLG0"/>
<accession>A0AAV5SLG0</accession>
<organism evidence="4 5">
    <name type="scientific">Pristionchus entomophagus</name>
    <dbReference type="NCBI Taxonomy" id="358040"/>
    <lineage>
        <taxon>Eukaryota</taxon>
        <taxon>Metazoa</taxon>
        <taxon>Ecdysozoa</taxon>
        <taxon>Nematoda</taxon>
        <taxon>Chromadorea</taxon>
        <taxon>Rhabditida</taxon>
        <taxon>Rhabditina</taxon>
        <taxon>Diplogasteromorpha</taxon>
        <taxon>Diplogasteroidea</taxon>
        <taxon>Neodiplogasteridae</taxon>
        <taxon>Pristionchus</taxon>
    </lineage>
</organism>
<dbReference type="InterPro" id="IPR001969">
    <property type="entry name" value="Aspartic_peptidase_AS"/>
</dbReference>
<dbReference type="Gene3D" id="2.40.70.10">
    <property type="entry name" value="Acid Proteases"/>
    <property type="match status" value="1"/>
</dbReference>
<reference evidence="4" key="1">
    <citation type="submission" date="2023-10" db="EMBL/GenBank/DDBJ databases">
        <title>Genome assembly of Pristionchus species.</title>
        <authorList>
            <person name="Yoshida K."/>
            <person name="Sommer R.J."/>
        </authorList>
    </citation>
    <scope>NUCLEOTIDE SEQUENCE</scope>
    <source>
        <strain evidence="4">RS0144</strain>
    </source>
</reference>
<sequence>GGQGVPIANREEKVWGKSVGMLGNSLPKLAKYSGRKEMWDEFEPGFMIRFGSMDNAVAMSMLLENLEGKAREGLRGIPEEEKNKVICSVMNWLKRRLSDDTPFQEIEWEKKLRQQSVAGRSMGIVCKELERWTTKLHSDMEKKESARRRQLLILYEGKHSGYNYNQRSGGCVGQSGNQQKYQYKWNTSGSGNTSNGTGANATPIGSGSGSAPGLNAVRGMPTVHNSLEPSSTMRDEDNERLERRRQEEEYFFIKKREMVKGTVNGKQVEVLLDTGVDVSIISKNIVESIDGALIEMGSTVVVKDVQGGTMDIIGRTILEVHLEVGKKTPVEFYVVNNSMSKVLIGGKGLEDIRVELREVKYDERNDKKEEFQGEEAIVLRDVVIRPGELGRVWVYGKTYAAVVLESNIEQALEGVATYEKIESIPVMNDTNEDMHFKKHQSVGTWKVLIGAVKGMSSETVDSVGRQSCESADSSIWHGIREKLVKNRGLELENILEKVLKGSDTIQKKISEKSNGMDGSEMIRMPDSTRKLSMA</sequence>
<dbReference type="InterPro" id="IPR001995">
    <property type="entry name" value="Peptidase_A2_cat"/>
</dbReference>
<gene>
    <name evidence="4" type="ORF">PENTCL1PPCAC_5717</name>
</gene>
<dbReference type="CDD" id="cd00303">
    <property type="entry name" value="retropepsin_like"/>
    <property type="match status" value="1"/>
</dbReference>
<proteinExistence type="predicted"/>
<feature type="region of interest" description="Disordered" evidence="2">
    <location>
        <begin position="187"/>
        <end position="242"/>
    </location>
</feature>
<evidence type="ECO:0000256" key="1">
    <source>
        <dbReference type="ARBA" id="ARBA00022801"/>
    </source>
</evidence>
<protein>
    <recommendedName>
        <fullName evidence="3">Peptidase A2 domain-containing protein</fullName>
    </recommendedName>
</protein>
<feature type="compositionally biased region" description="Basic and acidic residues" evidence="2">
    <location>
        <begin position="233"/>
        <end position="242"/>
    </location>
</feature>
<keyword evidence="1" id="KW-0378">Hydrolase</keyword>
<evidence type="ECO:0000259" key="3">
    <source>
        <dbReference type="PROSITE" id="PS50175"/>
    </source>
</evidence>
<feature type="compositionally biased region" description="Polar residues" evidence="2">
    <location>
        <begin position="223"/>
        <end position="232"/>
    </location>
</feature>
<dbReference type="Proteomes" id="UP001432027">
    <property type="component" value="Unassembled WGS sequence"/>
</dbReference>
<dbReference type="PROSITE" id="PS00141">
    <property type="entry name" value="ASP_PROTEASE"/>
    <property type="match status" value="1"/>
</dbReference>
<feature type="non-terminal residue" evidence="4">
    <location>
        <position position="534"/>
    </location>
</feature>
<dbReference type="PROSITE" id="PS50175">
    <property type="entry name" value="ASP_PROT_RETROV"/>
    <property type="match status" value="1"/>
</dbReference>